<dbReference type="EC" id="2.6.1.85" evidence="3"/>
<dbReference type="GO" id="GO:0009396">
    <property type="term" value="P:folic acid-containing compound biosynthetic process"/>
    <property type="evidence" value="ECO:0007669"/>
    <property type="project" value="InterPro"/>
</dbReference>
<dbReference type="NCBIfam" id="TIGR00553">
    <property type="entry name" value="pabB"/>
    <property type="match status" value="1"/>
</dbReference>
<evidence type="ECO:0000313" key="14">
    <source>
        <dbReference type="Proteomes" id="UP000002217"/>
    </source>
</evidence>
<evidence type="ECO:0000256" key="10">
    <source>
        <dbReference type="ARBA" id="ARBA00047683"/>
    </source>
</evidence>
<dbReference type="InterPro" id="IPR019999">
    <property type="entry name" value="Anth_synth_I-like"/>
</dbReference>
<evidence type="ECO:0000256" key="5">
    <source>
        <dbReference type="ARBA" id="ARBA00022679"/>
    </source>
</evidence>
<dbReference type="Gene3D" id="3.60.120.10">
    <property type="entry name" value="Anthranilate synthase"/>
    <property type="match status" value="1"/>
</dbReference>
<dbReference type="eggNOG" id="COG0147">
    <property type="taxonomic scope" value="Bacteria"/>
</dbReference>
<reference evidence="13 14" key="1">
    <citation type="journal article" date="2009" name="Stand. Genomic Sci.">
        <title>Complete genome sequence of Desulfotomaculum acetoxidans type strain (5575).</title>
        <authorList>
            <person name="Spring S."/>
            <person name="Lapidus A."/>
            <person name="Schroder M."/>
            <person name="Gleim D."/>
            <person name="Sims D."/>
            <person name="Meincke L."/>
            <person name="Glavina Del Rio T."/>
            <person name="Tice H."/>
            <person name="Copeland A."/>
            <person name="Cheng J.F."/>
            <person name="Lucas S."/>
            <person name="Chen F."/>
            <person name="Nolan M."/>
            <person name="Bruce D."/>
            <person name="Goodwin L."/>
            <person name="Pitluck S."/>
            <person name="Ivanova N."/>
            <person name="Mavromatis K."/>
            <person name="Mikhailova N."/>
            <person name="Pati A."/>
            <person name="Chen A."/>
            <person name="Palaniappan K."/>
            <person name="Land M."/>
            <person name="Hauser L."/>
            <person name="Chang Y.J."/>
            <person name="Jeffries C.D."/>
            <person name="Chain P."/>
            <person name="Saunders E."/>
            <person name="Brettin T."/>
            <person name="Detter J.C."/>
            <person name="Goker M."/>
            <person name="Bristow J."/>
            <person name="Eisen J.A."/>
            <person name="Markowitz V."/>
            <person name="Hugenholtz P."/>
            <person name="Kyrpides N.C."/>
            <person name="Klenk H.P."/>
            <person name="Han C."/>
        </authorList>
    </citation>
    <scope>NUCLEOTIDE SEQUENCE [LARGE SCALE GENOMIC DNA]</scope>
    <source>
        <strain evidence="14">ATCC 49208 / DSM 771 / VKM B-1644</strain>
    </source>
</reference>
<dbReference type="GO" id="GO:0046820">
    <property type="term" value="F:4-amino-4-deoxychorismate synthase activity"/>
    <property type="evidence" value="ECO:0007669"/>
    <property type="project" value="UniProtKB-EC"/>
</dbReference>
<proteinExistence type="predicted"/>
<dbReference type="Pfam" id="PF04715">
    <property type="entry name" value="Anth_synt_I_N"/>
    <property type="match status" value="1"/>
</dbReference>
<evidence type="ECO:0000256" key="9">
    <source>
        <dbReference type="ARBA" id="ARBA00025634"/>
    </source>
</evidence>
<evidence type="ECO:0000313" key="13">
    <source>
        <dbReference type="EMBL" id="ACV64856.1"/>
    </source>
</evidence>
<organism evidence="13 14">
    <name type="scientific">Desulfofarcimen acetoxidans (strain ATCC 49208 / DSM 771 / KCTC 5769 / VKM B-1644 / 5575)</name>
    <name type="common">Desulfotomaculum acetoxidans</name>
    <dbReference type="NCBI Taxonomy" id="485916"/>
    <lineage>
        <taxon>Bacteria</taxon>
        <taxon>Bacillati</taxon>
        <taxon>Bacillota</taxon>
        <taxon>Clostridia</taxon>
        <taxon>Eubacteriales</taxon>
        <taxon>Peptococcaceae</taxon>
        <taxon>Desulfofarcimen</taxon>
    </lineage>
</organism>
<dbReference type="GO" id="GO:0000162">
    <property type="term" value="P:L-tryptophan biosynthetic process"/>
    <property type="evidence" value="ECO:0007669"/>
    <property type="project" value="TreeGrafter"/>
</dbReference>
<comment type="function">
    <text evidence="9">Part of a heterotetrameric complex that catalyzes the two-step biosynthesis of anthranilate, an intermediate in the biosynthesis of L-tryptophan. In the first step, the glutamine-binding beta subunit (TrpG) of anthranilate synthase (AS) provides the glutamine amidotransferase activity which generates ammonia as a substrate that, along with chorismate, is used in the second step, catalyzed by the large alpha subunit of AS (TrpE) to produce anthranilate. In the absence of TrpG, TrpE can synthesize anthranilate directly from chorismate and high concentrations of ammonia.</text>
</comment>
<dbReference type="Proteomes" id="UP000002217">
    <property type="component" value="Chromosome"/>
</dbReference>
<keyword evidence="14" id="KW-1185">Reference proteome</keyword>
<dbReference type="InterPro" id="IPR005802">
    <property type="entry name" value="ADC_synth_comp_1"/>
</dbReference>
<dbReference type="EMBL" id="CP001720">
    <property type="protein sequence ID" value="ACV64856.1"/>
    <property type="molecule type" value="Genomic_DNA"/>
</dbReference>
<dbReference type="PRINTS" id="PR00095">
    <property type="entry name" value="ANTSNTHASEI"/>
</dbReference>
<protein>
    <recommendedName>
        <fullName evidence="4">Anthranilate synthase component 1</fullName>
        <ecNumber evidence="3">2.6.1.85</ecNumber>
    </recommendedName>
</protein>
<feature type="domain" description="Chorismate-utilising enzyme C-terminal" evidence="11">
    <location>
        <begin position="219"/>
        <end position="472"/>
    </location>
</feature>
<evidence type="ECO:0000256" key="6">
    <source>
        <dbReference type="ARBA" id="ARBA00022723"/>
    </source>
</evidence>
<dbReference type="PANTHER" id="PTHR11236">
    <property type="entry name" value="AMINOBENZOATE/ANTHRANILATE SYNTHASE"/>
    <property type="match status" value="1"/>
</dbReference>
<evidence type="ECO:0000259" key="12">
    <source>
        <dbReference type="Pfam" id="PF04715"/>
    </source>
</evidence>
<comment type="catalytic activity">
    <reaction evidence="10">
        <text>chorismate + L-glutamine = anthranilate + pyruvate + L-glutamate + H(+)</text>
        <dbReference type="Rhea" id="RHEA:21732"/>
        <dbReference type="ChEBI" id="CHEBI:15361"/>
        <dbReference type="ChEBI" id="CHEBI:15378"/>
        <dbReference type="ChEBI" id="CHEBI:16567"/>
        <dbReference type="ChEBI" id="CHEBI:29748"/>
        <dbReference type="ChEBI" id="CHEBI:29985"/>
        <dbReference type="ChEBI" id="CHEBI:58359"/>
        <dbReference type="EC" id="4.1.3.27"/>
    </reaction>
</comment>
<keyword evidence="5" id="KW-0808">Transferase</keyword>
<dbReference type="KEGG" id="dae:Dtox_4188"/>
<dbReference type="InterPro" id="IPR006805">
    <property type="entry name" value="Anth_synth_I_N"/>
</dbReference>
<evidence type="ECO:0000256" key="7">
    <source>
        <dbReference type="ARBA" id="ARBA00022842"/>
    </source>
</evidence>
<dbReference type="RefSeq" id="WP_015759526.1">
    <property type="nucleotide sequence ID" value="NC_013216.1"/>
</dbReference>
<dbReference type="SUPFAM" id="SSF56322">
    <property type="entry name" value="ADC synthase"/>
    <property type="match status" value="1"/>
</dbReference>
<name>C8VZB1_DESAS</name>
<dbReference type="HOGENOM" id="CLU_006493_9_3_9"/>
<dbReference type="Pfam" id="PF00425">
    <property type="entry name" value="Chorismate_bind"/>
    <property type="match status" value="1"/>
</dbReference>
<evidence type="ECO:0000256" key="4">
    <source>
        <dbReference type="ARBA" id="ARBA00020653"/>
    </source>
</evidence>
<dbReference type="PANTHER" id="PTHR11236:SF48">
    <property type="entry name" value="ISOCHORISMATE SYNTHASE MENF"/>
    <property type="match status" value="1"/>
</dbReference>
<evidence type="ECO:0000259" key="11">
    <source>
        <dbReference type="Pfam" id="PF00425"/>
    </source>
</evidence>
<dbReference type="GO" id="GO:0046872">
    <property type="term" value="F:metal ion binding"/>
    <property type="evidence" value="ECO:0007669"/>
    <property type="project" value="UniProtKB-KW"/>
</dbReference>
<feature type="domain" description="Anthranilate synthase component I N-terminal" evidence="12">
    <location>
        <begin position="16"/>
        <end position="151"/>
    </location>
</feature>
<sequence length="495" mass="55136">MKTLPLLKKIDVAADAVLLYERLQSGSYSFFLDTGMKSPGLGHHSFVGADPFLLFETKDDLITITSNGRRQNITGSPLKELKRLLAEYQMPPVDTGLPFNGGAVGFFSYDLGRQIEVIPDRAVDDLELPDCQLGFYDVLAAVNHLTGEVFVVSTGLPEKDPELAFRRAEKRLAETEKLLCGPESQKDARPAPAGIATPGRIFSYPERQEISLPQSHFTQESYCSAVQKAIDYIASGDIFQVNLSQRFSIRQTTDSWKLYKKLREINPAPFAAFLSFADVEVISASPERFLKVTGKQVETRPIKGTRPRGKTKAEDALMRRELWESIKDRAELVMIVDMERNDLGRVCKIGSVKVPELYRLEEYATVFHLVSTVVGELPEDKTTIDLLEAAFPGGSISGAPKIRSMEIIEELEPVRRGIYTGSIGYIGFDGDADLNIVIRTIIARHGRFYFQVGGGITADSNPYAEYIETLDKARALMKALGLEEKEEYSWSVSSR</sequence>
<dbReference type="InterPro" id="IPR015890">
    <property type="entry name" value="Chorismate_C"/>
</dbReference>
<keyword evidence="6" id="KW-0479">Metal-binding</keyword>
<dbReference type="GO" id="GO:0004049">
    <property type="term" value="F:anthranilate synthase activity"/>
    <property type="evidence" value="ECO:0007669"/>
    <property type="project" value="UniProtKB-EC"/>
</dbReference>
<keyword evidence="7" id="KW-0460">Magnesium</keyword>
<accession>C8VZB1</accession>
<evidence type="ECO:0000256" key="8">
    <source>
        <dbReference type="ARBA" id="ARBA00023239"/>
    </source>
</evidence>
<dbReference type="AlphaFoldDB" id="C8VZB1"/>
<gene>
    <name evidence="13" type="ordered locus">Dtox_4188</name>
</gene>
<keyword evidence="8 13" id="KW-0456">Lyase</keyword>
<dbReference type="STRING" id="485916.Dtox_4188"/>
<evidence type="ECO:0000256" key="2">
    <source>
        <dbReference type="ARBA" id="ARBA00011575"/>
    </source>
</evidence>
<comment type="subunit">
    <text evidence="2">Heterotetramer consisting of two non-identical subunits: a beta subunit (TrpG) and a large alpha subunit (TrpE).</text>
</comment>
<dbReference type="InterPro" id="IPR005801">
    <property type="entry name" value="ADC_synthase"/>
</dbReference>
<evidence type="ECO:0000256" key="1">
    <source>
        <dbReference type="ARBA" id="ARBA00001946"/>
    </source>
</evidence>
<evidence type="ECO:0000256" key="3">
    <source>
        <dbReference type="ARBA" id="ARBA00013139"/>
    </source>
</evidence>
<comment type="cofactor">
    <cofactor evidence="1">
        <name>Mg(2+)</name>
        <dbReference type="ChEBI" id="CHEBI:18420"/>
    </cofactor>
</comment>
<dbReference type="OrthoDB" id="9803598at2"/>